<gene>
    <name evidence="1" type="ORF">BDR25DRAFT_359530</name>
</gene>
<accession>A0ACB6QIC3</accession>
<organism evidence="1 2">
    <name type="scientific">Lindgomyces ingoldianus</name>
    <dbReference type="NCBI Taxonomy" id="673940"/>
    <lineage>
        <taxon>Eukaryota</taxon>
        <taxon>Fungi</taxon>
        <taxon>Dikarya</taxon>
        <taxon>Ascomycota</taxon>
        <taxon>Pezizomycotina</taxon>
        <taxon>Dothideomycetes</taxon>
        <taxon>Pleosporomycetidae</taxon>
        <taxon>Pleosporales</taxon>
        <taxon>Lindgomycetaceae</taxon>
        <taxon>Lindgomyces</taxon>
    </lineage>
</organism>
<sequence length="846" mass="95555">MSVDLLNLNFFRLQHRTHGEFLPNVPNRPGALVLCTPPSIQSFLKVLPASIHINKNVKSTTQLSHPKPKTTQSQFAAQRRPPASTVRSTGLRRILGDPSGGNDDGRVDQKRDISEVFPHEGSGRGGMVQEVMVLYERFRFLYHNSLSCGLCQRPLPIFNITTPLDRHVNKQSKFRIVPLCRGAFDSFLWRFFVPSFAITRKTQNKPTSILSIYYRRFLLYARLARISLSLSAVKAKYKISQGISEMARRKISDEAHYYRKGLQGWPHSPCRRLPQLMPFASITFTSSKQAQRIKNQSLSFIEVCFAAQPMQQSWPSRMTQWTFTNATQTFLIGVVDRLDTATGLRWLATPHPILCGLGNPAALLELIVTPSLYLCLLRALFCTISKSRVETEGVWPLTGRSIHIAPAREPSATIPYLNEFTHPCEHVKYTKQCFSSRMIVNFGVRSTEPGRREAARGEAVVRRELMRGSKLSHVSHAILYPYLNTLLTRLPYDPFSAHSLTGYSPVSALLSVYSQILSCFFLFTKMTTGVDSKIFVTRTVLHFLSKSWNTPIFNTSNTMEFTEAAEYQQFALTHFLRDTILHNYVKIILIYISLFSFPNSSIIIVRIPKDFIKTSASPIILSGFGPPYRLSTPYPSTTTPICATTSTKISTASMKESLPGGVQMIRDMLEDLTIRDILLVRGGIHVSGRICCKSFETYWTQVIGNCGTAGHYPFKILPHDQKPTRTRIRTTKNILQNLQNVGNFETLVICRSGYGHTIKVPACDSRNNNYYKVSHELRRGHRVGESTRRPSYPRALQPGQYLFCEGSWIQWDGKGEGNYGPEGFDGEGVNCPGYAAPLREDEMTYP</sequence>
<evidence type="ECO:0000313" key="1">
    <source>
        <dbReference type="EMBL" id="KAF2466631.1"/>
    </source>
</evidence>
<dbReference type="EMBL" id="MU003524">
    <property type="protein sequence ID" value="KAF2466631.1"/>
    <property type="molecule type" value="Genomic_DNA"/>
</dbReference>
<protein>
    <submittedName>
        <fullName evidence="1">Uncharacterized protein</fullName>
    </submittedName>
</protein>
<evidence type="ECO:0000313" key="2">
    <source>
        <dbReference type="Proteomes" id="UP000799755"/>
    </source>
</evidence>
<reference evidence="1" key="1">
    <citation type="journal article" date="2020" name="Stud. Mycol.">
        <title>101 Dothideomycetes genomes: a test case for predicting lifestyles and emergence of pathogens.</title>
        <authorList>
            <person name="Haridas S."/>
            <person name="Albert R."/>
            <person name="Binder M."/>
            <person name="Bloem J."/>
            <person name="Labutti K."/>
            <person name="Salamov A."/>
            <person name="Andreopoulos B."/>
            <person name="Baker S."/>
            <person name="Barry K."/>
            <person name="Bills G."/>
            <person name="Bluhm B."/>
            <person name="Cannon C."/>
            <person name="Castanera R."/>
            <person name="Culley D."/>
            <person name="Daum C."/>
            <person name="Ezra D."/>
            <person name="Gonzalez J."/>
            <person name="Henrissat B."/>
            <person name="Kuo A."/>
            <person name="Liang C."/>
            <person name="Lipzen A."/>
            <person name="Lutzoni F."/>
            <person name="Magnuson J."/>
            <person name="Mondo S."/>
            <person name="Nolan M."/>
            <person name="Ohm R."/>
            <person name="Pangilinan J."/>
            <person name="Park H.-J."/>
            <person name="Ramirez L."/>
            <person name="Alfaro M."/>
            <person name="Sun H."/>
            <person name="Tritt A."/>
            <person name="Yoshinaga Y."/>
            <person name="Zwiers L.-H."/>
            <person name="Turgeon B."/>
            <person name="Goodwin S."/>
            <person name="Spatafora J."/>
            <person name="Crous P."/>
            <person name="Grigoriev I."/>
        </authorList>
    </citation>
    <scope>NUCLEOTIDE SEQUENCE</scope>
    <source>
        <strain evidence="1">ATCC 200398</strain>
    </source>
</reference>
<comment type="caution">
    <text evidence="1">The sequence shown here is derived from an EMBL/GenBank/DDBJ whole genome shotgun (WGS) entry which is preliminary data.</text>
</comment>
<proteinExistence type="predicted"/>
<name>A0ACB6QIC3_9PLEO</name>
<keyword evidence="2" id="KW-1185">Reference proteome</keyword>
<dbReference type="Proteomes" id="UP000799755">
    <property type="component" value="Unassembled WGS sequence"/>
</dbReference>